<feature type="transmembrane region" description="Helical" evidence="9">
    <location>
        <begin position="12"/>
        <end position="36"/>
    </location>
</feature>
<gene>
    <name evidence="10" type="ORF">Bxe_C0562</name>
</gene>
<keyword evidence="7 9" id="KW-0472">Membrane</keyword>
<dbReference type="RefSeq" id="WP_011493717.1">
    <property type="nucleotide sequence ID" value="NC_007953.1"/>
</dbReference>
<dbReference type="AlphaFoldDB" id="Q13HH8"/>
<dbReference type="EMBL" id="CP000272">
    <property type="protein sequence ID" value="ABE36461.1"/>
    <property type="molecule type" value="Genomic_DNA"/>
</dbReference>
<dbReference type="InterPro" id="IPR052157">
    <property type="entry name" value="BCAA_transport_permease"/>
</dbReference>
<feature type="transmembrane region" description="Helical" evidence="9">
    <location>
        <begin position="56"/>
        <end position="78"/>
    </location>
</feature>
<evidence type="ECO:0000256" key="3">
    <source>
        <dbReference type="ARBA" id="ARBA00022475"/>
    </source>
</evidence>
<evidence type="ECO:0000256" key="9">
    <source>
        <dbReference type="SAM" id="Phobius"/>
    </source>
</evidence>
<accession>Q13HH8</accession>
<feature type="transmembrane region" description="Helical" evidence="9">
    <location>
        <begin position="254"/>
        <end position="275"/>
    </location>
</feature>
<dbReference type="GO" id="GO:0006865">
    <property type="term" value="P:amino acid transport"/>
    <property type="evidence" value="ECO:0007669"/>
    <property type="project" value="UniProtKB-KW"/>
</dbReference>
<dbReference type="GO" id="GO:0022857">
    <property type="term" value="F:transmembrane transporter activity"/>
    <property type="evidence" value="ECO:0007669"/>
    <property type="project" value="InterPro"/>
</dbReference>
<evidence type="ECO:0000256" key="1">
    <source>
        <dbReference type="ARBA" id="ARBA00004651"/>
    </source>
</evidence>
<dbReference type="KEGG" id="bxb:DR64_7884"/>
<evidence type="ECO:0000256" key="6">
    <source>
        <dbReference type="ARBA" id="ARBA00022989"/>
    </source>
</evidence>
<dbReference type="PANTHER" id="PTHR11795:SF452">
    <property type="entry name" value="ABC TRANSPORTER PERMEASE PROTEIN"/>
    <property type="match status" value="1"/>
</dbReference>
<keyword evidence="3" id="KW-1003">Cell membrane</keyword>
<evidence type="ECO:0000313" key="11">
    <source>
        <dbReference type="Proteomes" id="UP000001817"/>
    </source>
</evidence>
<keyword evidence="4 9" id="KW-0812">Transmembrane</keyword>
<protein>
    <submittedName>
        <fullName evidence="10">Neutral amino acid ABC transporter membrane protein</fullName>
    </submittedName>
</protein>
<keyword evidence="6 9" id="KW-1133">Transmembrane helix</keyword>
<feature type="transmembrane region" description="Helical" evidence="9">
    <location>
        <begin position="90"/>
        <end position="112"/>
    </location>
</feature>
<comment type="subcellular location">
    <subcellularLocation>
        <location evidence="1">Cell membrane</location>
        <topology evidence="1">Multi-pass membrane protein</topology>
    </subcellularLocation>
</comment>
<dbReference type="InterPro" id="IPR001851">
    <property type="entry name" value="ABC_transp_permease"/>
</dbReference>
<dbReference type="PATRIC" id="fig|266265.5.peg.8323"/>
<dbReference type="CDD" id="cd06582">
    <property type="entry name" value="TM_PBP1_LivH_like"/>
    <property type="match status" value="1"/>
</dbReference>
<dbReference type="OrthoDB" id="32289at2"/>
<feature type="transmembrane region" description="Helical" evidence="9">
    <location>
        <begin position="222"/>
        <end position="247"/>
    </location>
</feature>
<dbReference type="STRING" id="266265.Bxe_C0562"/>
<dbReference type="PANTHER" id="PTHR11795">
    <property type="entry name" value="BRANCHED-CHAIN AMINO ACID TRANSPORT SYSTEM PERMEASE PROTEIN LIVH"/>
    <property type="match status" value="1"/>
</dbReference>
<dbReference type="Pfam" id="PF02653">
    <property type="entry name" value="BPD_transp_2"/>
    <property type="match status" value="1"/>
</dbReference>
<proteinExistence type="inferred from homology"/>
<feature type="transmembrane region" description="Helical" evidence="9">
    <location>
        <begin position="132"/>
        <end position="155"/>
    </location>
</feature>
<reference evidence="10 11" key="1">
    <citation type="journal article" date="2006" name="Proc. Natl. Acad. Sci. U.S.A.">
        <title>Burkholderia xenovorans LB400 harbors a multi-replicon, 9.73-Mbp genome shaped for versatility.</title>
        <authorList>
            <person name="Chain P.S."/>
            <person name="Denef V.J."/>
            <person name="Konstantinidis K.T."/>
            <person name="Vergez L.M."/>
            <person name="Agullo L."/>
            <person name="Reyes V.L."/>
            <person name="Hauser L."/>
            <person name="Cordova M."/>
            <person name="Gomez L."/>
            <person name="Gonzalez M."/>
            <person name="Land M."/>
            <person name="Lao V."/>
            <person name="Larimer F."/>
            <person name="LiPuma J.J."/>
            <person name="Mahenthiralingam E."/>
            <person name="Malfatti S.A."/>
            <person name="Marx C.J."/>
            <person name="Parnell J.J."/>
            <person name="Ramette A."/>
            <person name="Richardson P."/>
            <person name="Seeger M."/>
            <person name="Smith D."/>
            <person name="Spilker T."/>
            <person name="Sul W.J."/>
            <person name="Tsoi T.V."/>
            <person name="Ulrich L.E."/>
            <person name="Zhulin I.B."/>
            <person name="Tiedje J.M."/>
        </authorList>
    </citation>
    <scope>NUCLEOTIDE SEQUENCE [LARGE SCALE GENOMIC DNA]</scope>
    <source>
        <strain evidence="10 11">LB400</strain>
    </source>
</reference>
<dbReference type="eggNOG" id="COG0559">
    <property type="taxonomic scope" value="Bacteria"/>
</dbReference>
<feature type="transmembrane region" description="Helical" evidence="9">
    <location>
        <begin position="185"/>
        <end position="210"/>
    </location>
</feature>
<dbReference type="KEGG" id="bxe:Bxe_C0562"/>
<evidence type="ECO:0000256" key="7">
    <source>
        <dbReference type="ARBA" id="ARBA00023136"/>
    </source>
</evidence>
<dbReference type="Proteomes" id="UP000001817">
    <property type="component" value="Chromosome 3"/>
</dbReference>
<evidence type="ECO:0000256" key="5">
    <source>
        <dbReference type="ARBA" id="ARBA00022970"/>
    </source>
</evidence>
<name>Q13HH8_PARXL</name>
<evidence type="ECO:0000256" key="8">
    <source>
        <dbReference type="ARBA" id="ARBA00037998"/>
    </source>
</evidence>
<evidence type="ECO:0000256" key="4">
    <source>
        <dbReference type="ARBA" id="ARBA00022692"/>
    </source>
</evidence>
<keyword evidence="11" id="KW-1185">Reference proteome</keyword>
<organism evidence="10 11">
    <name type="scientific">Paraburkholderia xenovorans (strain LB400)</name>
    <dbReference type="NCBI Taxonomy" id="266265"/>
    <lineage>
        <taxon>Bacteria</taxon>
        <taxon>Pseudomonadati</taxon>
        <taxon>Pseudomonadota</taxon>
        <taxon>Betaproteobacteria</taxon>
        <taxon>Burkholderiales</taxon>
        <taxon>Burkholderiaceae</taxon>
        <taxon>Paraburkholderia</taxon>
    </lineage>
</organism>
<keyword evidence="5" id="KW-0029">Amino-acid transport</keyword>
<sequence>MSYIGQQLVNALTLAGLYSLVALGVSLTFGLTRLVNFAHGEILMLGGYMTFSCMSLGVPFSLALVLAFLGTFLVGLILERSLFRFTLSKPINGFIISLGLIIVIQNAVIMFYGSEPQMISSPLKTVWSLDGVRIPSARLVVFIVAAALIAGYLAFTKYSRWGRALRACNEDREGAALLGIPTNRIIMWTFAAGSGVAGLGGGLLAAMLPISAGEGGLVIVKAFAIALVGGLGSPNGVVAGSLIVALLETFLPGAVMPVEWAPAVPFILIVIVLLVRPQGLFKGGEGSPVS</sequence>
<comment type="similarity">
    <text evidence="8">Belongs to the binding-protein-dependent transport system permease family. LivHM subfamily.</text>
</comment>
<dbReference type="GO" id="GO:0005886">
    <property type="term" value="C:plasma membrane"/>
    <property type="evidence" value="ECO:0007669"/>
    <property type="project" value="UniProtKB-SubCell"/>
</dbReference>
<keyword evidence="2" id="KW-0813">Transport</keyword>
<evidence type="ECO:0000256" key="2">
    <source>
        <dbReference type="ARBA" id="ARBA00022448"/>
    </source>
</evidence>
<evidence type="ECO:0000313" key="10">
    <source>
        <dbReference type="EMBL" id="ABE36461.1"/>
    </source>
</evidence>